<keyword evidence="1" id="KW-0472">Membrane</keyword>
<proteinExistence type="predicted"/>
<name>A0AA46PTE2_CYTFI</name>
<evidence type="ECO:0000256" key="1">
    <source>
        <dbReference type="SAM" id="Phobius"/>
    </source>
</evidence>
<gene>
    <name evidence="2" type="ORF">OD459_10405</name>
</gene>
<evidence type="ECO:0000313" key="2">
    <source>
        <dbReference type="EMBL" id="UYG97395.1"/>
    </source>
</evidence>
<feature type="transmembrane region" description="Helical" evidence="1">
    <location>
        <begin position="12"/>
        <end position="29"/>
    </location>
</feature>
<sequence length="66" mass="7421">MKENTSRFDFYSAIIISVIAIVLMIRNMLADIDFFSVTNALAVFALVVSLRQLYTLTMSSRKGEPS</sequence>
<evidence type="ECO:0000313" key="3">
    <source>
        <dbReference type="Proteomes" id="UP001163104"/>
    </source>
</evidence>
<keyword evidence="1" id="KW-1133">Transmembrane helix</keyword>
<dbReference type="EMBL" id="CP107027">
    <property type="protein sequence ID" value="UYG97395.1"/>
    <property type="molecule type" value="Genomic_DNA"/>
</dbReference>
<feature type="transmembrane region" description="Helical" evidence="1">
    <location>
        <begin position="35"/>
        <end position="54"/>
    </location>
</feature>
<keyword evidence="1" id="KW-0812">Transmembrane</keyword>
<dbReference type="Proteomes" id="UP001163104">
    <property type="component" value="Chromosome"/>
</dbReference>
<protein>
    <submittedName>
        <fullName evidence="2">Uncharacterized protein</fullName>
    </submittedName>
</protein>
<reference evidence="2" key="1">
    <citation type="submission" date="2022-10" db="EMBL/GenBank/DDBJ databases">
        <title>Mechanism of multi-heavy metal repair in Cytobacillus Firmus M7.</title>
        <authorList>
            <person name="Li X."/>
            <person name="Yu C."/>
        </authorList>
    </citation>
    <scope>NUCLEOTIDE SEQUENCE</scope>
    <source>
        <strain evidence="2">M7</strain>
    </source>
</reference>
<dbReference type="RefSeq" id="WP_048009555.1">
    <property type="nucleotide sequence ID" value="NZ_CP107027.1"/>
</dbReference>
<accession>A0AA46PTE2</accession>
<organism evidence="2 3">
    <name type="scientific">Cytobacillus firmus</name>
    <name type="common">Bacillus firmus</name>
    <dbReference type="NCBI Taxonomy" id="1399"/>
    <lineage>
        <taxon>Bacteria</taxon>
        <taxon>Bacillati</taxon>
        <taxon>Bacillota</taxon>
        <taxon>Bacilli</taxon>
        <taxon>Bacillales</taxon>
        <taxon>Bacillaceae</taxon>
        <taxon>Cytobacillus</taxon>
    </lineage>
</organism>
<dbReference type="AlphaFoldDB" id="A0AA46PTE2"/>